<dbReference type="Pfam" id="PF07690">
    <property type="entry name" value="MFS_1"/>
    <property type="match status" value="1"/>
</dbReference>
<feature type="transmembrane region" description="Helical" evidence="6">
    <location>
        <begin position="252"/>
        <end position="271"/>
    </location>
</feature>
<evidence type="ECO:0000256" key="4">
    <source>
        <dbReference type="ARBA" id="ARBA00023136"/>
    </source>
</evidence>
<dbReference type="EMBL" id="BCWF01000010">
    <property type="protein sequence ID" value="GAT21364.1"/>
    <property type="molecule type" value="Genomic_DNA"/>
</dbReference>
<dbReference type="Gene3D" id="1.20.1720.10">
    <property type="entry name" value="Multidrug resistance protein D"/>
    <property type="match status" value="1"/>
</dbReference>
<comment type="caution">
    <text evidence="8">The sequence shown here is derived from an EMBL/GenBank/DDBJ whole genome shotgun (WGS) entry which is preliminary data.</text>
</comment>
<feature type="transmembrane region" description="Helical" evidence="6">
    <location>
        <begin position="456"/>
        <end position="480"/>
    </location>
</feature>
<keyword evidence="3 6" id="KW-1133">Transmembrane helix</keyword>
<keyword evidence="2 6" id="KW-0812">Transmembrane</keyword>
<reference evidence="9" key="2">
    <citation type="submission" date="2016-02" db="EMBL/GenBank/DDBJ databases">
        <title>Genome sequencing of Aspergillus luchuensis NBRC 4314.</title>
        <authorList>
            <person name="Yamada O."/>
        </authorList>
    </citation>
    <scope>NUCLEOTIDE SEQUENCE [LARGE SCALE GENOMIC DNA]</scope>
    <source>
        <strain evidence="9">RIB 2604</strain>
    </source>
</reference>
<protein>
    <submittedName>
        <fullName evidence="8">MFS transporter</fullName>
    </submittedName>
</protein>
<evidence type="ECO:0000256" key="5">
    <source>
        <dbReference type="SAM" id="MobiDB-lite"/>
    </source>
</evidence>
<dbReference type="PANTHER" id="PTHR23501:SF198">
    <property type="entry name" value="AZOLE RESISTANCE PROTEIN 1-RELATED"/>
    <property type="match status" value="1"/>
</dbReference>
<dbReference type="AlphaFoldDB" id="A0A146F4Y9"/>
<dbReference type="VEuPathDB" id="FungiDB:ASPFODRAFT_62911"/>
<feature type="transmembrane region" description="Helical" evidence="6">
    <location>
        <begin position="123"/>
        <end position="143"/>
    </location>
</feature>
<dbReference type="SUPFAM" id="SSF103473">
    <property type="entry name" value="MFS general substrate transporter"/>
    <property type="match status" value="1"/>
</dbReference>
<dbReference type="Gene3D" id="1.20.1250.20">
    <property type="entry name" value="MFS general substrate transporter like domains"/>
    <property type="match status" value="1"/>
</dbReference>
<feature type="transmembrane region" description="Helical" evidence="6">
    <location>
        <begin position="277"/>
        <end position="300"/>
    </location>
</feature>
<name>A0A146F4Y9_ASPKA</name>
<dbReference type="PANTHER" id="PTHR23501">
    <property type="entry name" value="MAJOR FACILITATOR SUPERFAMILY"/>
    <property type="match status" value="1"/>
</dbReference>
<organism evidence="8 9">
    <name type="scientific">Aspergillus kawachii</name>
    <name type="common">White koji mold</name>
    <name type="synonym">Aspergillus awamori var. kawachi</name>
    <dbReference type="NCBI Taxonomy" id="1069201"/>
    <lineage>
        <taxon>Eukaryota</taxon>
        <taxon>Fungi</taxon>
        <taxon>Dikarya</taxon>
        <taxon>Ascomycota</taxon>
        <taxon>Pezizomycotina</taxon>
        <taxon>Eurotiomycetes</taxon>
        <taxon>Eurotiomycetidae</taxon>
        <taxon>Eurotiales</taxon>
        <taxon>Aspergillaceae</taxon>
        <taxon>Aspergillus</taxon>
        <taxon>Aspergillus subgen. Circumdati</taxon>
    </lineage>
</organism>
<feature type="domain" description="Major facilitator superfamily (MFS) profile" evidence="7">
    <location>
        <begin position="59"/>
        <end position="559"/>
    </location>
</feature>
<sequence length="575" mass="62082">MAAPAPNEARIATKPEDENDADSPAQVHDQHGPSTEAEPDAPEMEANPHAMHGFKLFAIFVGICFGAFLMSLDIFVIATAIPSITSDFHDTAQLAWYPAAYSLTTCALTPLAGKLSSSFPLRWIYISFFSIFMVGSLVCGFAPNSNAFIVGRAIAGIGASGVASGGFVIVLTVSPEKSKPLLLGICSSCFAMGLILAPVIGGAFTQDTTWRWCFWVNLPPGALTLLSMLFLFKPPSIQRNKTVAQRILDLDLIGCAIFVPAVFMLLLAMMWGGTKEAWNSATTIGLFVGSGVAFIIFVSWEGYKGEGAMVPGNVVSRRTVTFSVLFSFCHFGSVGILNYYLPEWFQVVEGASPLQSGTRILASVLSQIVGTLFAGFLGILLETSRKIHYYNPWLHIGPLFMCTAAALYTHFSAIDTPSSHWIGFQVIQGLGVGMAQQMPSLIVQHTVRDKPELMPVAISLNLFFQYLGATIMQALGGIVFRSVLYSELADHAGLNSEQIALLSAGGMADVRDTVEEHFPDLLRLVLEAYNTAITSTFYVAVGTTATAFFLAFGVKWERITDKRTADAEGADTEHK</sequence>
<feature type="transmembrane region" description="Helical" evidence="6">
    <location>
        <begin position="56"/>
        <end position="82"/>
    </location>
</feature>
<dbReference type="InterPro" id="IPR036259">
    <property type="entry name" value="MFS_trans_sf"/>
</dbReference>
<reference evidence="8 9" key="1">
    <citation type="journal article" date="2016" name="DNA Res.">
        <title>Genome sequence of Aspergillus luchuensis NBRC 4314.</title>
        <authorList>
            <person name="Yamada O."/>
            <person name="Machida M."/>
            <person name="Hosoyama A."/>
            <person name="Goto M."/>
            <person name="Takahashi T."/>
            <person name="Futagami T."/>
            <person name="Yamagata Y."/>
            <person name="Takeuchi M."/>
            <person name="Kobayashi T."/>
            <person name="Koike H."/>
            <person name="Abe K."/>
            <person name="Asai K."/>
            <person name="Arita M."/>
            <person name="Fujita N."/>
            <person name="Fukuda K."/>
            <person name="Higa K."/>
            <person name="Horikawa H."/>
            <person name="Ishikawa T."/>
            <person name="Jinno K."/>
            <person name="Kato Y."/>
            <person name="Kirimura K."/>
            <person name="Mizutani O."/>
            <person name="Nakasone K."/>
            <person name="Sano M."/>
            <person name="Shiraishi Y."/>
            <person name="Tsukahara M."/>
            <person name="Gomi K."/>
        </authorList>
    </citation>
    <scope>NUCLEOTIDE SEQUENCE [LARGE SCALE GENOMIC DNA]</scope>
    <source>
        <strain evidence="8 9">RIB 2604</strain>
    </source>
</reference>
<dbReference type="GO" id="GO:0005886">
    <property type="term" value="C:plasma membrane"/>
    <property type="evidence" value="ECO:0007669"/>
    <property type="project" value="TreeGrafter"/>
</dbReference>
<dbReference type="PROSITE" id="PS50850">
    <property type="entry name" value="MFS"/>
    <property type="match status" value="1"/>
</dbReference>
<evidence type="ECO:0000313" key="8">
    <source>
        <dbReference type="EMBL" id="GAT21364.1"/>
    </source>
</evidence>
<dbReference type="Proteomes" id="UP000075230">
    <property type="component" value="Unassembled WGS sequence"/>
</dbReference>
<feature type="transmembrane region" description="Helical" evidence="6">
    <location>
        <begin position="419"/>
        <end position="435"/>
    </location>
</feature>
<feature type="transmembrane region" description="Helical" evidence="6">
    <location>
        <begin position="360"/>
        <end position="381"/>
    </location>
</feature>
<feature type="transmembrane region" description="Helical" evidence="6">
    <location>
        <begin position="320"/>
        <end position="340"/>
    </location>
</feature>
<dbReference type="CDD" id="cd17502">
    <property type="entry name" value="MFS_Azr1_MDR_like"/>
    <property type="match status" value="1"/>
</dbReference>
<feature type="region of interest" description="Disordered" evidence="5">
    <location>
        <begin position="1"/>
        <end position="45"/>
    </location>
</feature>
<proteinExistence type="predicted"/>
<feature type="transmembrane region" description="Helical" evidence="6">
    <location>
        <begin position="393"/>
        <end position="413"/>
    </location>
</feature>
<evidence type="ECO:0000313" key="9">
    <source>
        <dbReference type="Proteomes" id="UP000075230"/>
    </source>
</evidence>
<dbReference type="InterPro" id="IPR020846">
    <property type="entry name" value="MFS_dom"/>
</dbReference>
<feature type="transmembrane region" description="Helical" evidence="6">
    <location>
        <begin position="532"/>
        <end position="554"/>
    </location>
</feature>
<feature type="transmembrane region" description="Helical" evidence="6">
    <location>
        <begin position="180"/>
        <end position="200"/>
    </location>
</feature>
<feature type="transmembrane region" description="Helical" evidence="6">
    <location>
        <begin position="149"/>
        <end position="173"/>
    </location>
</feature>
<evidence type="ECO:0000256" key="1">
    <source>
        <dbReference type="ARBA" id="ARBA00004141"/>
    </source>
</evidence>
<keyword evidence="4 6" id="KW-0472">Membrane</keyword>
<accession>A0A146F4Y9</accession>
<feature type="transmembrane region" description="Helical" evidence="6">
    <location>
        <begin position="94"/>
        <end position="111"/>
    </location>
</feature>
<evidence type="ECO:0000256" key="3">
    <source>
        <dbReference type="ARBA" id="ARBA00022989"/>
    </source>
</evidence>
<feature type="transmembrane region" description="Helical" evidence="6">
    <location>
        <begin position="212"/>
        <end position="232"/>
    </location>
</feature>
<evidence type="ECO:0000256" key="6">
    <source>
        <dbReference type="SAM" id="Phobius"/>
    </source>
</evidence>
<evidence type="ECO:0000256" key="2">
    <source>
        <dbReference type="ARBA" id="ARBA00022692"/>
    </source>
</evidence>
<dbReference type="InterPro" id="IPR011701">
    <property type="entry name" value="MFS"/>
</dbReference>
<dbReference type="GO" id="GO:0022857">
    <property type="term" value="F:transmembrane transporter activity"/>
    <property type="evidence" value="ECO:0007669"/>
    <property type="project" value="InterPro"/>
</dbReference>
<gene>
    <name evidence="8" type="ORF">RIB2604_01002530</name>
</gene>
<comment type="subcellular location">
    <subcellularLocation>
        <location evidence="1">Membrane</location>
        <topology evidence="1">Multi-pass membrane protein</topology>
    </subcellularLocation>
</comment>
<evidence type="ECO:0000259" key="7">
    <source>
        <dbReference type="PROSITE" id="PS50850"/>
    </source>
</evidence>